<proteinExistence type="predicted"/>
<comment type="caution">
    <text evidence="1">The sequence shown here is derived from an EMBL/GenBank/DDBJ whole genome shotgun (WGS) entry which is preliminary data.</text>
</comment>
<name>A0ABW6W9S7_9ACTN</name>
<protein>
    <recommendedName>
        <fullName evidence="3">SIR2-like domain-containing protein</fullName>
    </recommendedName>
</protein>
<sequence length="592" mass="63044">MTAAASAVFTGAGISGDEPAALPRGFALRDAVLQTMHSAARDALGPLVTDDQLDRLRGEAYKLEVVLGRLWGTIGPDALDCVFALRIEVPNEAHLLSALHLLRGGTHVTVNFDIGVELAYDLIRGTVDVPAGAPKAYHDALPAWRALCPAGAPELRTVSSQEEFTVWLREGRPAALLKVHGGLDREQATLADVVVVDIEELGQLTAERAAAVEGLGAATELLITGYSDGDPDVYRPLLAAAARTTATWCCPALIPDEVRDHDIAVVEGVAVPALRQLLGSPGPPPWPSAALGGDGFRERFAAWEKRLRSRHSPAHLAESWAWLLADLGDLDTAIAMTEKLPDARLRLAELLYSRARGDDRDRAARIFRAVGNAADDASTRLHCLLRLGDLARGRAVRRNGTGRVVRDLSEAYTRSLQVLIATRGGRRQPEEGGDAYRLLQQTSLRILEQLASVSPRALWPAIVPLCRAAAGAGGRAERLVRNGNRRALVRQHRALLRALAALLGGRPAPAAVRADMRALRATYRAADDLPGAANCSVTPAVLASADGDRQSASDLIAEALAEYAAGRPDGRPLPSGEALVNVVTRLVGRAGR</sequence>
<keyword evidence="2" id="KW-1185">Reference proteome</keyword>
<dbReference type="RefSeq" id="WP_020510684.1">
    <property type="nucleotide sequence ID" value="NZ_JBIAZU010000002.1"/>
</dbReference>
<evidence type="ECO:0008006" key="3">
    <source>
        <dbReference type="Google" id="ProtNLM"/>
    </source>
</evidence>
<accession>A0ABW6W9S7</accession>
<gene>
    <name evidence="1" type="ORF">ACFY35_11520</name>
</gene>
<reference evidence="1 2" key="1">
    <citation type="submission" date="2024-10" db="EMBL/GenBank/DDBJ databases">
        <title>The Natural Products Discovery Center: Release of the First 8490 Sequenced Strains for Exploring Actinobacteria Biosynthetic Diversity.</title>
        <authorList>
            <person name="Kalkreuter E."/>
            <person name="Kautsar S.A."/>
            <person name="Yang D."/>
            <person name="Bader C.D."/>
            <person name="Teijaro C.N."/>
            <person name="Fluegel L."/>
            <person name="Davis C.M."/>
            <person name="Simpson J.R."/>
            <person name="Lauterbach L."/>
            <person name="Steele A.D."/>
            <person name="Gui C."/>
            <person name="Meng S."/>
            <person name="Li G."/>
            <person name="Viehrig K."/>
            <person name="Ye F."/>
            <person name="Su P."/>
            <person name="Kiefer A.F."/>
            <person name="Nichols A."/>
            <person name="Cepeda A.J."/>
            <person name="Yan W."/>
            <person name="Fan B."/>
            <person name="Jiang Y."/>
            <person name="Adhikari A."/>
            <person name="Zheng C.-J."/>
            <person name="Schuster L."/>
            <person name="Cowan T.M."/>
            <person name="Smanski M.J."/>
            <person name="Chevrette M.G."/>
            <person name="De Carvalho L.P.S."/>
            <person name="Shen B."/>
        </authorList>
    </citation>
    <scope>NUCLEOTIDE SEQUENCE [LARGE SCALE GENOMIC DNA]</scope>
    <source>
        <strain evidence="1 2">NPDC000087</strain>
    </source>
</reference>
<evidence type="ECO:0000313" key="2">
    <source>
        <dbReference type="Proteomes" id="UP001602245"/>
    </source>
</evidence>
<evidence type="ECO:0000313" key="1">
    <source>
        <dbReference type="EMBL" id="MFF5290064.1"/>
    </source>
</evidence>
<organism evidence="1 2">
    <name type="scientific">Paractinoplanes globisporus</name>
    <dbReference type="NCBI Taxonomy" id="113565"/>
    <lineage>
        <taxon>Bacteria</taxon>
        <taxon>Bacillati</taxon>
        <taxon>Actinomycetota</taxon>
        <taxon>Actinomycetes</taxon>
        <taxon>Micromonosporales</taxon>
        <taxon>Micromonosporaceae</taxon>
        <taxon>Paractinoplanes</taxon>
    </lineage>
</organism>
<dbReference type="EMBL" id="JBIAZU010000002">
    <property type="protein sequence ID" value="MFF5290064.1"/>
    <property type="molecule type" value="Genomic_DNA"/>
</dbReference>
<dbReference type="Proteomes" id="UP001602245">
    <property type="component" value="Unassembled WGS sequence"/>
</dbReference>